<gene>
    <name evidence="2" type="ORF">L9F63_018947</name>
</gene>
<evidence type="ECO:0000256" key="1">
    <source>
        <dbReference type="SAM" id="Phobius"/>
    </source>
</evidence>
<organism evidence="2 3">
    <name type="scientific">Diploptera punctata</name>
    <name type="common">Pacific beetle cockroach</name>
    <dbReference type="NCBI Taxonomy" id="6984"/>
    <lineage>
        <taxon>Eukaryota</taxon>
        <taxon>Metazoa</taxon>
        <taxon>Ecdysozoa</taxon>
        <taxon>Arthropoda</taxon>
        <taxon>Hexapoda</taxon>
        <taxon>Insecta</taxon>
        <taxon>Pterygota</taxon>
        <taxon>Neoptera</taxon>
        <taxon>Polyneoptera</taxon>
        <taxon>Dictyoptera</taxon>
        <taxon>Blattodea</taxon>
        <taxon>Blaberoidea</taxon>
        <taxon>Blaberidae</taxon>
        <taxon>Diplopterinae</taxon>
        <taxon>Diploptera</taxon>
    </lineage>
</organism>
<keyword evidence="1" id="KW-0812">Transmembrane</keyword>
<dbReference type="Proteomes" id="UP001233999">
    <property type="component" value="Unassembled WGS sequence"/>
</dbReference>
<sequence length="137" mass="16217">RNLNYFLFFALLTILLSVFLHRMLIGQLYNSMVVGRERLNLVERHKGIRLLNFKSFYTYMRQNIGICRDKRALGCFHLKFLIPDYVTVVYDSGLWSITGISSRRFSLNSGGHLQCRVYDKFNGQTRTIKDFRLFYVT</sequence>
<protein>
    <submittedName>
        <fullName evidence="2">Uncharacterized protein</fullName>
    </submittedName>
</protein>
<keyword evidence="3" id="KW-1185">Reference proteome</keyword>
<accession>A0AAD7ZWE0</accession>
<comment type="caution">
    <text evidence="2">The sequence shown here is derived from an EMBL/GenBank/DDBJ whole genome shotgun (WGS) entry which is preliminary data.</text>
</comment>
<reference evidence="2" key="2">
    <citation type="submission" date="2023-05" db="EMBL/GenBank/DDBJ databases">
        <authorList>
            <person name="Fouks B."/>
        </authorList>
    </citation>
    <scope>NUCLEOTIDE SEQUENCE</scope>
    <source>
        <strain evidence="2">Stay&amp;Tobe</strain>
        <tissue evidence="2">Testes</tissue>
    </source>
</reference>
<keyword evidence="1" id="KW-1133">Transmembrane helix</keyword>
<evidence type="ECO:0000313" key="3">
    <source>
        <dbReference type="Proteomes" id="UP001233999"/>
    </source>
</evidence>
<reference evidence="2" key="1">
    <citation type="journal article" date="2023" name="IScience">
        <title>Live-bearing cockroach genome reveals convergent evolutionary mechanisms linked to viviparity in insects and beyond.</title>
        <authorList>
            <person name="Fouks B."/>
            <person name="Harrison M.C."/>
            <person name="Mikhailova A.A."/>
            <person name="Marchal E."/>
            <person name="English S."/>
            <person name="Carruthers M."/>
            <person name="Jennings E.C."/>
            <person name="Chiamaka E.L."/>
            <person name="Frigard R.A."/>
            <person name="Pippel M."/>
            <person name="Attardo G.M."/>
            <person name="Benoit J.B."/>
            <person name="Bornberg-Bauer E."/>
            <person name="Tobe S.S."/>
        </authorList>
    </citation>
    <scope>NUCLEOTIDE SEQUENCE</scope>
    <source>
        <strain evidence="2">Stay&amp;Tobe</strain>
    </source>
</reference>
<feature type="non-terminal residue" evidence="2">
    <location>
        <position position="137"/>
    </location>
</feature>
<keyword evidence="1" id="KW-0472">Membrane</keyword>
<dbReference type="AlphaFoldDB" id="A0AAD7ZWE0"/>
<name>A0AAD7ZWE0_DIPPU</name>
<dbReference type="EMBL" id="JASPKZ010006081">
    <property type="protein sequence ID" value="KAJ9587626.1"/>
    <property type="molecule type" value="Genomic_DNA"/>
</dbReference>
<evidence type="ECO:0000313" key="2">
    <source>
        <dbReference type="EMBL" id="KAJ9587626.1"/>
    </source>
</evidence>
<proteinExistence type="predicted"/>
<feature type="non-terminal residue" evidence="2">
    <location>
        <position position="1"/>
    </location>
</feature>
<feature type="transmembrane region" description="Helical" evidence="1">
    <location>
        <begin position="6"/>
        <end position="25"/>
    </location>
</feature>